<feature type="region of interest" description="Disordered" evidence="8">
    <location>
        <begin position="439"/>
        <end position="466"/>
    </location>
</feature>
<dbReference type="GO" id="GO:0080025">
    <property type="term" value="F:phosphatidylinositol-3,5-bisphosphate binding"/>
    <property type="evidence" value="ECO:0007669"/>
    <property type="project" value="TreeGrafter"/>
</dbReference>
<dbReference type="InterPro" id="IPR002558">
    <property type="entry name" value="ILWEQ_dom"/>
</dbReference>
<dbReference type="Gene3D" id="1.20.1410.10">
    <property type="entry name" value="I/LWEQ domain"/>
    <property type="match status" value="1"/>
</dbReference>
<dbReference type="GO" id="GO:0035615">
    <property type="term" value="F:clathrin adaptor activity"/>
    <property type="evidence" value="ECO:0007669"/>
    <property type="project" value="TreeGrafter"/>
</dbReference>
<dbReference type="GO" id="GO:0030864">
    <property type="term" value="C:cortical actin cytoskeleton"/>
    <property type="evidence" value="ECO:0007669"/>
    <property type="project" value="TreeGrafter"/>
</dbReference>
<dbReference type="PROSITE" id="PS50942">
    <property type="entry name" value="ENTH"/>
    <property type="match status" value="1"/>
</dbReference>
<reference evidence="11" key="2">
    <citation type="submission" date="2025-08" db="UniProtKB">
        <authorList>
            <consortium name="Ensembl"/>
        </authorList>
    </citation>
    <scope>IDENTIFICATION</scope>
</reference>
<dbReference type="GeneTree" id="ENSGT00940000153594"/>
<evidence type="ECO:0000256" key="7">
    <source>
        <dbReference type="SAM" id="Coils"/>
    </source>
</evidence>
<dbReference type="FunFam" id="1.25.40.90:FF:000012">
    <property type="entry name" value="Huntingtin interacting protein 1-related"/>
    <property type="match status" value="1"/>
</dbReference>
<dbReference type="InterPro" id="IPR030224">
    <property type="entry name" value="Sla2_fam"/>
</dbReference>
<evidence type="ECO:0000256" key="5">
    <source>
        <dbReference type="ARBA" id="ARBA00023054"/>
    </source>
</evidence>
<evidence type="ECO:0000256" key="8">
    <source>
        <dbReference type="SAM" id="MobiDB-lite"/>
    </source>
</evidence>
<dbReference type="Ensembl" id="ENSSMAT00000036761.1">
    <property type="protein sequence ID" value="ENSSMAP00000063527.1"/>
    <property type="gene ID" value="ENSSMAG00000010609.2"/>
</dbReference>
<dbReference type="FunFam" id="1.20.5.1700:FF:000002">
    <property type="entry name" value="Huntingtin interacting protein 1"/>
    <property type="match status" value="1"/>
</dbReference>
<dbReference type="Gene3D" id="1.20.5.1700">
    <property type="match status" value="1"/>
</dbReference>
<evidence type="ECO:0008006" key="13">
    <source>
        <dbReference type="Google" id="ProtNLM"/>
    </source>
</evidence>
<evidence type="ECO:0000259" key="10">
    <source>
        <dbReference type="PROSITE" id="PS50945"/>
    </source>
</evidence>
<dbReference type="AlphaFoldDB" id="A0A8D3DVG8"/>
<evidence type="ECO:0000313" key="12">
    <source>
        <dbReference type="Proteomes" id="UP000694558"/>
    </source>
</evidence>
<gene>
    <name evidence="11" type="primary">LOC118311876</name>
</gene>
<dbReference type="GO" id="GO:0051015">
    <property type="term" value="F:actin filament binding"/>
    <property type="evidence" value="ECO:0007669"/>
    <property type="project" value="TreeGrafter"/>
</dbReference>
<dbReference type="InterPro" id="IPR011417">
    <property type="entry name" value="ANTH_dom"/>
</dbReference>
<evidence type="ECO:0000259" key="9">
    <source>
        <dbReference type="PROSITE" id="PS50942"/>
    </source>
</evidence>
<protein>
    <recommendedName>
        <fullName evidence="13">I/LWEQ domain-containing protein</fullName>
    </recommendedName>
</protein>
<evidence type="ECO:0000256" key="1">
    <source>
        <dbReference type="ARBA" id="ARBA00004496"/>
    </source>
</evidence>
<dbReference type="PANTHER" id="PTHR10407">
    <property type="entry name" value="HUNTINGTIN INTERACTING PROTEIN 1"/>
    <property type="match status" value="1"/>
</dbReference>
<organism evidence="11 12">
    <name type="scientific">Scophthalmus maximus</name>
    <name type="common">Turbot</name>
    <name type="synonym">Psetta maxima</name>
    <dbReference type="NCBI Taxonomy" id="52904"/>
    <lineage>
        <taxon>Eukaryota</taxon>
        <taxon>Metazoa</taxon>
        <taxon>Chordata</taxon>
        <taxon>Craniata</taxon>
        <taxon>Vertebrata</taxon>
        <taxon>Euteleostomi</taxon>
        <taxon>Actinopterygii</taxon>
        <taxon>Neopterygii</taxon>
        <taxon>Teleostei</taxon>
        <taxon>Neoteleostei</taxon>
        <taxon>Acanthomorphata</taxon>
        <taxon>Carangaria</taxon>
        <taxon>Pleuronectiformes</taxon>
        <taxon>Pleuronectoidei</taxon>
        <taxon>Scophthalmidae</taxon>
        <taxon>Scophthalmus</taxon>
    </lineage>
</organism>
<evidence type="ECO:0000256" key="4">
    <source>
        <dbReference type="ARBA" id="ARBA00022583"/>
    </source>
</evidence>
<dbReference type="SUPFAM" id="SSF109885">
    <property type="entry name" value="I/LWEQ domain"/>
    <property type="match status" value="1"/>
</dbReference>
<sequence>IHFFQLHSISKTLTSGETPPKEKYVRNIIMGSHKEGGASTFWSYILNLPLSSNSMISWKFCYLLHKLLRDGHRNAVADSYRRCRNVKDMGVLWGNLHDRYGHIVALSTKFLCLKMEFHAKHKVIPGNLEASDDTLEREAGTDMNKVLDMTQELLDYMDAGLKMAETVLRQLDANGAKSTTAAGQCRLTPLIPLILDCSFLYHFSVRLMFKLHSRIPPDALLGHRERFRDLFMSLTQFFDRAKETEFFKSIIQIPDLPDAPPNFLRAAALAEYKKPVVVMPNEERHEEEEEEVETQPEFREAPQMPQVIMHACKSKDEFYQCSPHECLSMRRELEVLKPELQLIRIEAQRCVTELKGQVNRLEAEVEEQRTHKQMAMVENEHLRMEVEALRCTNSSSSRRVCTGRAQAAELRFTQLKERHAELITSHADLMKKSTETVKALSSTKQDQGDLLRAKKQQESELENLRQEKRNAQKLEIDRLRRELDSTRAELTRANNTLQSKEMSGTQLSSTLAGLQAEREGLLQSVREQQVELNSLRQQAQLQQSSLEQERQRSSMELGSLHAQLQQQACREGELAQKLQDEQFCLLQCAVVEAEGIILDAVAKVDDPIHVRCISSPDYLVNRAEITLSSIDKMQQSHVVYLGNRHDASGLLRAVTQFSHLAADTIVNGAATSHSAPTDIADRLTDSCRDCANHCLQYLKDLKLQASLQRADPSVIRYTVQRLLSLGQDLHPKGQDVLKEELGSMVDREMIATSTAIEEAVLRMDEILNQAKRDMTDQNCISISIYNSIQFNFICIGAASVTDFYAKNSRWTEGLISASKAVGWGATQLVDSADLVVGENGTYEELIACSHEIAASTAQLVAASKVKADRNNKKLNTLQQASRHVNDMAAVVVTSTKHGQRRFSDQGTMDFSGMSLIKLKKEEMEAQVKVLQLECQLEQERVRLGELRKRHYDLGDSGTEAQDAPDHFPPPPPPTLLESTPVQCTQKKNIKDHKNQLNLAVFIFTNCSTLCLTETNLFPCAV</sequence>
<feature type="coiled-coil region" evidence="7">
    <location>
        <begin position="913"/>
        <end position="949"/>
    </location>
</feature>
<accession>A0A8D3DVG8</accession>
<keyword evidence="3" id="KW-0963">Cytoplasm</keyword>
<dbReference type="Pfam" id="PF01608">
    <property type="entry name" value="I_LWEQ"/>
    <property type="match status" value="1"/>
</dbReference>
<feature type="compositionally biased region" description="Basic and acidic residues" evidence="8">
    <location>
        <begin position="446"/>
        <end position="466"/>
    </location>
</feature>
<dbReference type="GO" id="GO:0030136">
    <property type="term" value="C:clathrin-coated vesicle"/>
    <property type="evidence" value="ECO:0007669"/>
    <property type="project" value="TreeGrafter"/>
</dbReference>
<feature type="coiled-coil region" evidence="7">
    <location>
        <begin position="344"/>
        <end position="378"/>
    </location>
</feature>
<dbReference type="Proteomes" id="UP000694558">
    <property type="component" value="Chromosome 1"/>
</dbReference>
<proteinExistence type="inferred from homology"/>
<dbReference type="Gene3D" id="1.25.40.90">
    <property type="match status" value="1"/>
</dbReference>
<evidence type="ECO:0000256" key="6">
    <source>
        <dbReference type="ARBA" id="ARBA00023203"/>
    </source>
</evidence>
<comment type="subcellular location">
    <subcellularLocation>
        <location evidence="1">Cytoplasm</location>
    </subcellularLocation>
</comment>
<dbReference type="Pfam" id="PF07651">
    <property type="entry name" value="ANTH"/>
    <property type="match status" value="1"/>
</dbReference>
<feature type="domain" description="I/LWEQ" evidence="10">
    <location>
        <begin position="707"/>
        <end position="954"/>
    </location>
</feature>
<evidence type="ECO:0000256" key="3">
    <source>
        <dbReference type="ARBA" id="ARBA00022490"/>
    </source>
</evidence>
<feature type="domain" description="ENTH" evidence="9">
    <location>
        <begin position="1"/>
        <end position="125"/>
    </location>
</feature>
<dbReference type="SMART" id="SM00273">
    <property type="entry name" value="ENTH"/>
    <property type="match status" value="1"/>
</dbReference>
<dbReference type="GO" id="GO:0007015">
    <property type="term" value="P:actin filament organization"/>
    <property type="evidence" value="ECO:0007669"/>
    <property type="project" value="TreeGrafter"/>
</dbReference>
<feature type="region of interest" description="Disordered" evidence="8">
    <location>
        <begin position="953"/>
        <end position="975"/>
    </location>
</feature>
<evidence type="ECO:0000256" key="2">
    <source>
        <dbReference type="ARBA" id="ARBA00010135"/>
    </source>
</evidence>
<keyword evidence="5 7" id="KW-0175">Coiled coil</keyword>
<dbReference type="GO" id="GO:0006897">
    <property type="term" value="P:endocytosis"/>
    <property type="evidence" value="ECO:0007669"/>
    <property type="project" value="UniProtKB-KW"/>
</dbReference>
<dbReference type="PANTHER" id="PTHR10407:SF10">
    <property type="entry name" value="HUNTINGTIN-INTERACTING PROTEIN 1-RELATED PROTEIN"/>
    <property type="match status" value="1"/>
</dbReference>
<reference evidence="11" key="1">
    <citation type="submission" date="2023-05" db="EMBL/GenBank/DDBJ databases">
        <title>High-quality long-read genome of Scophthalmus maximus.</title>
        <authorList>
            <person name="Lien S."/>
            <person name="Martinez P."/>
        </authorList>
    </citation>
    <scope>NUCLEOTIDE SEQUENCE [LARGE SCALE GENOMIC DNA]</scope>
</reference>
<evidence type="ECO:0000313" key="11">
    <source>
        <dbReference type="Ensembl" id="ENSSMAP00000063527.1"/>
    </source>
</evidence>
<dbReference type="InterPro" id="IPR035964">
    <property type="entry name" value="I/LWEQ_dom_sf"/>
</dbReference>
<dbReference type="SMART" id="SM00307">
    <property type="entry name" value="ILWEQ"/>
    <property type="match status" value="1"/>
</dbReference>
<dbReference type="InterPro" id="IPR008942">
    <property type="entry name" value="ENTH_VHS"/>
</dbReference>
<keyword evidence="4" id="KW-0254">Endocytosis</keyword>
<keyword evidence="6" id="KW-0009">Actin-binding</keyword>
<dbReference type="GO" id="GO:0032051">
    <property type="term" value="F:clathrin light chain binding"/>
    <property type="evidence" value="ECO:0007669"/>
    <property type="project" value="TreeGrafter"/>
</dbReference>
<dbReference type="InterPro" id="IPR032422">
    <property type="entry name" value="HIP1_clath-bd"/>
</dbReference>
<name>A0A8D3DVG8_SCOMX</name>
<dbReference type="Gene3D" id="6.10.250.920">
    <property type="match status" value="1"/>
</dbReference>
<dbReference type="Pfam" id="PF16515">
    <property type="entry name" value="HIP1_clath_bdg"/>
    <property type="match status" value="1"/>
</dbReference>
<comment type="similarity">
    <text evidence="2">Belongs to the SLA2 family.</text>
</comment>
<dbReference type="PROSITE" id="PS50945">
    <property type="entry name" value="I_LWEQ"/>
    <property type="match status" value="1"/>
</dbReference>
<dbReference type="GO" id="GO:0043325">
    <property type="term" value="F:phosphatidylinositol-3,4-bisphosphate binding"/>
    <property type="evidence" value="ECO:0007669"/>
    <property type="project" value="TreeGrafter"/>
</dbReference>
<dbReference type="InterPro" id="IPR013809">
    <property type="entry name" value="ENTH"/>
</dbReference>
<dbReference type="GO" id="GO:0048268">
    <property type="term" value="P:clathrin coat assembly"/>
    <property type="evidence" value="ECO:0007669"/>
    <property type="project" value="TreeGrafter"/>
</dbReference>
<dbReference type="SUPFAM" id="SSF48464">
    <property type="entry name" value="ENTH/VHS domain"/>
    <property type="match status" value="1"/>
</dbReference>